<dbReference type="SUPFAM" id="SSF51197">
    <property type="entry name" value="Clavaminate synthase-like"/>
    <property type="match status" value="1"/>
</dbReference>
<keyword evidence="3" id="KW-1185">Reference proteome</keyword>
<protein>
    <submittedName>
        <fullName evidence="2">2OG-Fe(II) oxygenase superfamily protein</fullName>
    </submittedName>
</protein>
<dbReference type="InterPro" id="IPR005123">
    <property type="entry name" value="Oxoglu/Fe-dep_dioxygenase_dom"/>
</dbReference>
<evidence type="ECO:0000259" key="1">
    <source>
        <dbReference type="PROSITE" id="PS51471"/>
    </source>
</evidence>
<sequence>MKKYSVDKPHKPYKYFEKAIDLDLYDELIKEIQLNREKIPVTYSDQPILERRETAWQTNTNISAKYSGKIMHPVPFTPLVLKVKQEVEKIIGITFDSVLIFHYVDASDSMGYHFDTEGVSLGDDIVGVTFGSSRKLGIRNNETNEKEFFNVGNGDIFYMFGDCQKKYKHAIFPADSSIENPHPRLALTFRNMNIEKS</sequence>
<accession>A0ABM7NSN0</accession>
<dbReference type="InterPro" id="IPR037151">
    <property type="entry name" value="AlkB-like_sf"/>
</dbReference>
<name>A0ABM7NSN0_9VIRU</name>
<reference evidence="2 3" key="1">
    <citation type="submission" date="2021-02" db="EMBL/GenBank/DDBJ databases">
        <title>Cotonvirus japonicus, which uses Golgi apparatus of host cells for its virion factory, phylogenetically links tailed tupanvirus and icosahedral mimivirus.</title>
        <authorList>
            <person name="Takahashi H."/>
            <person name="Fukaya S."/>
            <person name="Song C."/>
            <person name="Murata K."/>
            <person name="Takemura M."/>
        </authorList>
    </citation>
    <scope>NUCLEOTIDE SEQUENCE [LARGE SCALE GENOMIC DNA]</scope>
</reference>
<dbReference type="RefSeq" id="YP_010841761.1">
    <property type="nucleotide sequence ID" value="NC_079139.1"/>
</dbReference>
<dbReference type="Pfam" id="PF13532">
    <property type="entry name" value="2OG-FeII_Oxy_2"/>
    <property type="match status" value="1"/>
</dbReference>
<dbReference type="EMBL" id="AP024483">
    <property type="protein sequence ID" value="BCS83153.1"/>
    <property type="molecule type" value="Genomic_DNA"/>
</dbReference>
<dbReference type="PANTHER" id="PTHR31212">
    <property type="entry name" value="ALPHA-KETOGLUTARATE-DEPENDENT DIOXYGENASE ALKB HOMOLOG 3"/>
    <property type="match status" value="1"/>
</dbReference>
<proteinExistence type="predicted"/>
<dbReference type="Gene3D" id="2.60.120.590">
    <property type="entry name" value="Alpha-ketoglutarate-dependent dioxygenase AlkB-like"/>
    <property type="match status" value="1"/>
</dbReference>
<dbReference type="PROSITE" id="PS51471">
    <property type="entry name" value="FE2OG_OXY"/>
    <property type="match status" value="1"/>
</dbReference>
<dbReference type="GeneID" id="80558358"/>
<organism evidence="2 3">
    <name type="scientific">Cotonvirus japonicus</name>
    <dbReference type="NCBI Taxonomy" id="2811091"/>
    <lineage>
        <taxon>Viruses</taxon>
        <taxon>Varidnaviria</taxon>
        <taxon>Bamfordvirae</taxon>
        <taxon>Nucleocytoviricota</taxon>
        <taxon>Megaviricetes</taxon>
        <taxon>Imitervirales</taxon>
        <taxon>Mimiviridae</taxon>
        <taxon>Megamimivirinae</taxon>
        <taxon>Cotonvirus</taxon>
        <taxon>Cotonvirus japonicum</taxon>
    </lineage>
</organism>
<dbReference type="InterPro" id="IPR027450">
    <property type="entry name" value="AlkB-like"/>
</dbReference>
<evidence type="ECO:0000313" key="3">
    <source>
        <dbReference type="Proteomes" id="UP001321479"/>
    </source>
</evidence>
<dbReference type="Proteomes" id="UP001321479">
    <property type="component" value="Segment"/>
</dbReference>
<evidence type="ECO:0000313" key="2">
    <source>
        <dbReference type="EMBL" id="BCS83153.1"/>
    </source>
</evidence>
<dbReference type="PANTHER" id="PTHR31212:SF4">
    <property type="entry name" value="ALPHA-KETOGLUTARATE-DEPENDENT DIOXYGENASE ALKB HOMOLOG 3"/>
    <property type="match status" value="1"/>
</dbReference>
<feature type="domain" description="Fe2OG dioxygenase" evidence="1">
    <location>
        <begin position="94"/>
        <end position="193"/>
    </location>
</feature>
<dbReference type="InterPro" id="IPR032854">
    <property type="entry name" value="ALKBH3"/>
</dbReference>